<dbReference type="EC" id="3.2.1.28" evidence="3 7"/>
<dbReference type="EMBL" id="GIIL01006705">
    <property type="protein sequence ID" value="NOV50431.1"/>
    <property type="molecule type" value="Transcribed_RNA"/>
</dbReference>
<dbReference type="Pfam" id="PF01204">
    <property type="entry name" value="Trehalase"/>
    <property type="match status" value="1"/>
</dbReference>
<dbReference type="PROSITE" id="PS00927">
    <property type="entry name" value="TREHALASE_1"/>
    <property type="match status" value="1"/>
</dbReference>
<dbReference type="InterPro" id="IPR012341">
    <property type="entry name" value="6hp_glycosidase-like_sf"/>
</dbReference>
<evidence type="ECO:0000313" key="9">
    <source>
        <dbReference type="EMBL" id="NOV50431.1"/>
    </source>
</evidence>
<dbReference type="AlphaFoldDB" id="A0A6M2DZC5"/>
<dbReference type="InterPro" id="IPR001661">
    <property type="entry name" value="Glyco_hydro_37"/>
</dbReference>
<dbReference type="GO" id="GO:0004555">
    <property type="term" value="F:alpha,alpha-trehalase activity"/>
    <property type="evidence" value="ECO:0007669"/>
    <property type="project" value="UniProtKB-EC"/>
</dbReference>
<dbReference type="InterPro" id="IPR018232">
    <property type="entry name" value="Glyco_hydro_37_CS"/>
</dbReference>
<evidence type="ECO:0000256" key="8">
    <source>
        <dbReference type="SAM" id="SignalP"/>
    </source>
</evidence>
<dbReference type="GO" id="GO:0005993">
    <property type="term" value="P:trehalose catabolic process"/>
    <property type="evidence" value="ECO:0007669"/>
    <property type="project" value="TreeGrafter"/>
</dbReference>
<sequence length="627" mass="72498">MQLHYFSLCCLLLTIAFGQLQATLRSFPPCESKIYCKGDLLDMVQTAKIMNDSKTFVDMKMKSNVSVILKEFEKVNRTDKENIIKFLNKNFDKVGQEWEIWHPTDWTINPQFLGKINDTNLKSFAEKLNGIWKALGRKMRSSVQSEQDKYSIIYVEHPVIVPGGRFREFYYWDSYWIVQGLLVSEMYDTVKGMLENFLSLVNNLGFVPNGGRIYYDRSQPPLLIPMVKNYYDKVNNLTFLSEHIDTLEKELLFWLNNRTITLDVDARKYEVFIYNQSATTPRPESYNEDVNSAKDFNNSAKPEFYRQLRTAAESGWDFSSRWFVAPDTTHNGTLKDTKTNTIVPVELNAIIQWNCRLLSEFYGLIAEKSTSNNKEYLNKHNFYKKKAEELKEVLDTLLWNNEFGVWMDFDIANNKSRPYFYPTNLAPLWTESHKKVRSVNIKEGTNSVYGKEETKYVDSKEGNENIDFDSRVQRVLKYLNHPDVAIAKYEGGVPTSLLCTGEQWDYPNAWPPLQHMVILGLDNTNNKEAQQLSLSLCKKWVTSNYIAFNETGNMYEKYNATHMGKPGNGGEYEVQLGFGWSNGVILDLLDRYGDRFTLDTNSVATGNSTQNLCNPPEGYEISKNAVR</sequence>
<evidence type="ECO:0000256" key="4">
    <source>
        <dbReference type="ARBA" id="ARBA00019905"/>
    </source>
</evidence>
<dbReference type="PANTHER" id="PTHR23403">
    <property type="entry name" value="TREHALASE"/>
    <property type="match status" value="1"/>
</dbReference>
<dbReference type="PROSITE" id="PS00928">
    <property type="entry name" value="TREHALASE_2"/>
    <property type="match status" value="1"/>
</dbReference>
<reference evidence="9" key="1">
    <citation type="submission" date="2020-03" db="EMBL/GenBank/DDBJ databases">
        <title>Transcriptomic Profiling of the Digestive Tract of the Rat Flea, Xenopsylla cheopis, Following Blood Feeding and Infection with Yersinia pestis.</title>
        <authorList>
            <person name="Bland D.M."/>
            <person name="Martens C.A."/>
            <person name="Virtaneva K."/>
            <person name="Kanakabandi K."/>
            <person name="Long D."/>
            <person name="Rosenke R."/>
            <person name="Saturday G.A."/>
            <person name="Hoyt F.H."/>
            <person name="Bruno D.P."/>
            <person name="Ribeiro J.M.C."/>
            <person name="Hinnebusch J."/>
        </authorList>
    </citation>
    <scope>NUCLEOTIDE SEQUENCE</scope>
</reference>
<evidence type="ECO:0000256" key="6">
    <source>
        <dbReference type="ARBA" id="ARBA00023295"/>
    </source>
</evidence>
<feature type="signal peptide" evidence="8">
    <location>
        <begin position="1"/>
        <end position="18"/>
    </location>
</feature>
<dbReference type="PANTHER" id="PTHR23403:SF1">
    <property type="entry name" value="TREHALASE"/>
    <property type="match status" value="1"/>
</dbReference>
<evidence type="ECO:0000256" key="7">
    <source>
        <dbReference type="RuleBase" id="RU361180"/>
    </source>
</evidence>
<accession>A0A6M2DZC5</accession>
<organism evidence="9">
    <name type="scientific">Xenopsylla cheopis</name>
    <name type="common">Oriental rat flea</name>
    <name type="synonym">Pulex cheopis</name>
    <dbReference type="NCBI Taxonomy" id="163159"/>
    <lineage>
        <taxon>Eukaryota</taxon>
        <taxon>Metazoa</taxon>
        <taxon>Ecdysozoa</taxon>
        <taxon>Arthropoda</taxon>
        <taxon>Hexapoda</taxon>
        <taxon>Insecta</taxon>
        <taxon>Pterygota</taxon>
        <taxon>Neoptera</taxon>
        <taxon>Endopterygota</taxon>
        <taxon>Siphonaptera</taxon>
        <taxon>Pulicidae</taxon>
        <taxon>Xenopsyllinae</taxon>
        <taxon>Xenopsylla</taxon>
    </lineage>
</organism>
<evidence type="ECO:0000256" key="5">
    <source>
        <dbReference type="ARBA" id="ARBA00022801"/>
    </source>
</evidence>
<feature type="chain" id="PRO_5026905558" description="Trehalase" evidence="8">
    <location>
        <begin position="19"/>
        <end position="627"/>
    </location>
</feature>
<proteinExistence type="inferred from homology"/>
<keyword evidence="5 7" id="KW-0378">Hydrolase</keyword>
<name>A0A6M2DZC5_XENCH</name>
<evidence type="ECO:0000256" key="1">
    <source>
        <dbReference type="ARBA" id="ARBA00001576"/>
    </source>
</evidence>
<dbReference type="PRINTS" id="PR00744">
    <property type="entry name" value="GLHYDRLASE37"/>
</dbReference>
<comment type="catalytic activity">
    <reaction evidence="1 7">
        <text>alpha,alpha-trehalose + H2O = alpha-D-glucose + beta-D-glucose</text>
        <dbReference type="Rhea" id="RHEA:32675"/>
        <dbReference type="ChEBI" id="CHEBI:15377"/>
        <dbReference type="ChEBI" id="CHEBI:15903"/>
        <dbReference type="ChEBI" id="CHEBI:16551"/>
        <dbReference type="ChEBI" id="CHEBI:17925"/>
        <dbReference type="EC" id="3.2.1.28"/>
    </reaction>
</comment>
<dbReference type="SUPFAM" id="SSF48208">
    <property type="entry name" value="Six-hairpin glycosidases"/>
    <property type="match status" value="2"/>
</dbReference>
<dbReference type="InterPro" id="IPR008928">
    <property type="entry name" value="6-hairpin_glycosidase_sf"/>
</dbReference>
<dbReference type="Gene3D" id="1.50.10.10">
    <property type="match status" value="1"/>
</dbReference>
<keyword evidence="8" id="KW-0732">Signal</keyword>
<comment type="similarity">
    <text evidence="2 7">Belongs to the glycosyl hydrolase 37 family.</text>
</comment>
<keyword evidence="6 7" id="KW-0326">Glycosidase</keyword>
<evidence type="ECO:0000256" key="3">
    <source>
        <dbReference type="ARBA" id="ARBA00012757"/>
    </source>
</evidence>
<evidence type="ECO:0000256" key="2">
    <source>
        <dbReference type="ARBA" id="ARBA00005615"/>
    </source>
</evidence>
<protein>
    <recommendedName>
        <fullName evidence="4 7">Trehalase</fullName>
        <ecNumber evidence="3 7">3.2.1.28</ecNumber>
    </recommendedName>
    <alternativeName>
        <fullName evidence="7">Alpha-trehalose glucohydrolase</fullName>
    </alternativeName>
</protein>